<accession>A0ABW2DPL7</accession>
<evidence type="ECO:0000313" key="2">
    <source>
        <dbReference type="EMBL" id="MFC6998448.1"/>
    </source>
</evidence>
<evidence type="ECO:0000256" key="1">
    <source>
        <dbReference type="SAM" id="SignalP"/>
    </source>
</evidence>
<sequence length="280" mass="32632">MKYLFAVICSLLLTVQSFAQQKKTEIIVIGSIHQAVPNFNADTLYYILERVQPDIILAEIDSSFFTQDFQYKYPSKENEQNATIRYLARHPKAMVRPFEFEGRNEYRRERGMVPADNLTIKLLNSLYKANQLTAQQHAIVQAYHDITDSLKVRAAKSPQHFNNGTTDALAKRRQDLQHHGIASITNNRIEFDTTFLTKPNGEQISYRNGYQLWADFWDLRNQTMARNIMRMANHYPGKRLVVLTGFLHRYYILSELRKLTNGKDIELKEFYHFTSASNGK</sequence>
<reference evidence="3" key="1">
    <citation type="journal article" date="2019" name="Int. J. Syst. Evol. Microbiol.">
        <title>The Global Catalogue of Microorganisms (GCM) 10K type strain sequencing project: providing services to taxonomists for standard genome sequencing and annotation.</title>
        <authorList>
            <consortium name="The Broad Institute Genomics Platform"/>
            <consortium name="The Broad Institute Genome Sequencing Center for Infectious Disease"/>
            <person name="Wu L."/>
            <person name="Ma J."/>
        </authorList>
    </citation>
    <scope>NUCLEOTIDE SEQUENCE [LARGE SCALE GENOMIC DNA]</scope>
    <source>
        <strain evidence="3">CGMCC 4.7393</strain>
    </source>
</reference>
<organism evidence="2 3">
    <name type="scientific">Rufibacter roseus</name>
    <dbReference type="NCBI Taxonomy" id="1567108"/>
    <lineage>
        <taxon>Bacteria</taxon>
        <taxon>Pseudomonadati</taxon>
        <taxon>Bacteroidota</taxon>
        <taxon>Cytophagia</taxon>
        <taxon>Cytophagales</taxon>
        <taxon>Hymenobacteraceae</taxon>
        <taxon>Rufibacter</taxon>
    </lineage>
</organism>
<feature type="signal peptide" evidence="1">
    <location>
        <begin position="1"/>
        <end position="19"/>
    </location>
</feature>
<name>A0ABW2DPL7_9BACT</name>
<feature type="chain" id="PRO_5046439637" description="TraB/GumN family protein" evidence="1">
    <location>
        <begin position="20"/>
        <end position="280"/>
    </location>
</feature>
<proteinExistence type="predicted"/>
<keyword evidence="3" id="KW-1185">Reference proteome</keyword>
<dbReference type="Proteomes" id="UP001596405">
    <property type="component" value="Unassembled WGS sequence"/>
</dbReference>
<keyword evidence="1" id="KW-0732">Signal</keyword>
<dbReference type="RefSeq" id="WP_066617523.1">
    <property type="nucleotide sequence ID" value="NZ_JBHSYQ010000005.1"/>
</dbReference>
<gene>
    <name evidence="2" type="ORF">ACFQHR_12490</name>
</gene>
<dbReference type="EMBL" id="JBHSYQ010000005">
    <property type="protein sequence ID" value="MFC6998448.1"/>
    <property type="molecule type" value="Genomic_DNA"/>
</dbReference>
<evidence type="ECO:0008006" key="4">
    <source>
        <dbReference type="Google" id="ProtNLM"/>
    </source>
</evidence>
<evidence type="ECO:0000313" key="3">
    <source>
        <dbReference type="Proteomes" id="UP001596405"/>
    </source>
</evidence>
<comment type="caution">
    <text evidence="2">The sequence shown here is derived from an EMBL/GenBank/DDBJ whole genome shotgun (WGS) entry which is preliminary data.</text>
</comment>
<protein>
    <recommendedName>
        <fullName evidence="4">TraB/GumN family protein</fullName>
    </recommendedName>
</protein>